<proteinExistence type="predicted"/>
<accession>A0AC61NAE3</accession>
<keyword evidence="2" id="KW-1185">Reference proteome</keyword>
<protein>
    <submittedName>
        <fullName evidence="1">GAF domain-containing protein</fullName>
    </submittedName>
</protein>
<name>A0AC61NAE3_9FIRM</name>
<dbReference type="Proteomes" id="UP000595814">
    <property type="component" value="Chromosome"/>
</dbReference>
<dbReference type="EMBL" id="CP066744">
    <property type="protein sequence ID" value="QQK08453.1"/>
    <property type="molecule type" value="Genomic_DNA"/>
</dbReference>
<organism evidence="1 2">
    <name type="scientific">Miniphocaeibacter halophilus</name>
    <dbReference type="NCBI Taxonomy" id="2931922"/>
    <lineage>
        <taxon>Bacteria</taxon>
        <taxon>Bacillati</taxon>
        <taxon>Bacillota</taxon>
        <taxon>Tissierellia</taxon>
        <taxon>Tissierellales</taxon>
        <taxon>Peptoniphilaceae</taxon>
        <taxon>Miniphocaeibacter</taxon>
    </lineage>
</organism>
<sequence>MVHFKYEEILDSLIDILMAEKTKEKKLQKVSEILKNNVHDVIWSGFYLTNEEEDLILGPYVGKPACIKISPGEGVCGTAALLMETKKVYDVSKFPGHIQCDEDAQSELVVPIIKNDVVYGVIDLDSDKIGNFTKEDQDFVERVRDILVNTIDWK</sequence>
<evidence type="ECO:0000313" key="1">
    <source>
        <dbReference type="EMBL" id="QQK08453.1"/>
    </source>
</evidence>
<gene>
    <name evidence="1" type="ORF">JFY71_02650</name>
</gene>
<evidence type="ECO:0000313" key="2">
    <source>
        <dbReference type="Proteomes" id="UP000595814"/>
    </source>
</evidence>
<reference evidence="1 2" key="1">
    <citation type="journal article" date="2022" name="Int. J. Syst. Evol. Microbiol.">
        <title>Miniphocaeibacter halophilus sp. nov., an ammonium-tolerant acetate-producing bacterium isolated from a biogas system.</title>
        <authorList>
            <person name="Schnurer A."/>
            <person name="Singh A."/>
            <person name="Bi S."/>
            <person name="Qiao W."/>
            <person name="Westerholm M."/>
        </authorList>
    </citation>
    <scope>NUCLEOTIDE SEQUENCE [LARGE SCALE GENOMIC DNA]</scope>
    <source>
        <strain evidence="1 2">AMB_01</strain>
    </source>
</reference>